<evidence type="ECO:0000256" key="5">
    <source>
        <dbReference type="SAM" id="SignalP"/>
    </source>
</evidence>
<reference evidence="8" key="1">
    <citation type="submission" date="2024-04" db="EMBL/GenBank/DDBJ databases">
        <title>Phylogenomic analyses of a clade within the roseobacter group suggest taxonomic reassignments of species of the genera Aestuariivita, Citreicella, Loktanella, Nautella, Pelagibaca, Ruegeria, Thalassobius, Thiobacimonas and Tropicibacter, and the proposal o.</title>
        <authorList>
            <person name="Jeon C.O."/>
        </authorList>
    </citation>
    <scope>NUCLEOTIDE SEQUENCE [LARGE SCALE GENOMIC DNA]</scope>
    <source>
        <strain evidence="8">BS5-3</strain>
    </source>
</reference>
<organism evidence="7 8">
    <name type="scientific">Yoonia phaeophyticola</name>
    <dbReference type="NCBI Taxonomy" id="3137369"/>
    <lineage>
        <taxon>Bacteria</taxon>
        <taxon>Pseudomonadati</taxon>
        <taxon>Pseudomonadota</taxon>
        <taxon>Alphaproteobacteria</taxon>
        <taxon>Rhodobacterales</taxon>
        <taxon>Paracoccaceae</taxon>
        <taxon>Yoonia</taxon>
    </lineage>
</organism>
<feature type="chain" id="PRO_5045113338" evidence="5">
    <location>
        <begin position="22"/>
        <end position="189"/>
    </location>
</feature>
<accession>A0ABZ2V105</accession>
<dbReference type="PANTHER" id="PTHR34001">
    <property type="entry name" value="BLL7405 PROTEIN"/>
    <property type="match status" value="1"/>
</dbReference>
<evidence type="ECO:0000256" key="4">
    <source>
        <dbReference type="ARBA" id="ARBA00038306"/>
    </source>
</evidence>
<dbReference type="Pfam" id="PF13505">
    <property type="entry name" value="OMP_b-brl"/>
    <property type="match status" value="1"/>
</dbReference>
<dbReference type="InterPro" id="IPR051692">
    <property type="entry name" value="OMP-like"/>
</dbReference>
<dbReference type="Gene3D" id="2.40.160.20">
    <property type="match status" value="1"/>
</dbReference>
<dbReference type="SUPFAM" id="SSF56925">
    <property type="entry name" value="OMPA-like"/>
    <property type="match status" value="1"/>
</dbReference>
<keyword evidence="3" id="KW-0472">Membrane</keyword>
<evidence type="ECO:0000256" key="1">
    <source>
        <dbReference type="ARBA" id="ARBA00004370"/>
    </source>
</evidence>
<evidence type="ECO:0000313" key="8">
    <source>
        <dbReference type="Proteomes" id="UP001440612"/>
    </source>
</evidence>
<dbReference type="PANTHER" id="PTHR34001:SF3">
    <property type="entry name" value="BLL7405 PROTEIN"/>
    <property type="match status" value="1"/>
</dbReference>
<comment type="subcellular location">
    <subcellularLocation>
        <location evidence="1">Membrane</location>
    </subcellularLocation>
</comment>
<dbReference type="RefSeq" id="WP_341366280.1">
    <property type="nucleotide sequence ID" value="NZ_CP150951.2"/>
</dbReference>
<comment type="similarity">
    <text evidence="4">Belongs to the Omp25/RopB family.</text>
</comment>
<sequence>MSILKPLTLACAALLPTTVFADWSGGYAGLNFGTTTGDLDFFDTDVAQELDDGTTVGVFAGYQVQSGAFVYGGEVAIFNTSDAFVTGFSESEISEPMFDFKARGGYTIDDVLLYGLLGMSSGIYTNLPDDEWDVSGLNYGIGAEYIIGDKFVVGAEYLVRDLEGDNPDGGGQTVQIDFDTLSFRASYKF</sequence>
<keyword evidence="2 5" id="KW-0732">Signal</keyword>
<gene>
    <name evidence="7" type="ORF">AABB29_14965</name>
</gene>
<keyword evidence="8" id="KW-1185">Reference proteome</keyword>
<feature type="domain" description="Outer membrane protein beta-barrel" evidence="6">
    <location>
        <begin position="8"/>
        <end position="189"/>
    </location>
</feature>
<evidence type="ECO:0000256" key="2">
    <source>
        <dbReference type="ARBA" id="ARBA00022729"/>
    </source>
</evidence>
<dbReference type="EMBL" id="CP150951">
    <property type="protein sequence ID" value="WZC48161.1"/>
    <property type="molecule type" value="Genomic_DNA"/>
</dbReference>
<evidence type="ECO:0000256" key="3">
    <source>
        <dbReference type="ARBA" id="ARBA00023136"/>
    </source>
</evidence>
<name>A0ABZ2V105_9RHOB</name>
<dbReference type="Proteomes" id="UP001440612">
    <property type="component" value="Chromosome"/>
</dbReference>
<proteinExistence type="inferred from homology"/>
<feature type="signal peptide" evidence="5">
    <location>
        <begin position="1"/>
        <end position="21"/>
    </location>
</feature>
<evidence type="ECO:0000313" key="7">
    <source>
        <dbReference type="EMBL" id="WZC48161.1"/>
    </source>
</evidence>
<protein>
    <submittedName>
        <fullName evidence="7">Porin family protein</fullName>
    </submittedName>
</protein>
<dbReference type="InterPro" id="IPR011250">
    <property type="entry name" value="OMP/PagP_B-barrel"/>
</dbReference>
<dbReference type="InterPro" id="IPR027385">
    <property type="entry name" value="Beta-barrel_OMP"/>
</dbReference>
<evidence type="ECO:0000259" key="6">
    <source>
        <dbReference type="Pfam" id="PF13505"/>
    </source>
</evidence>